<dbReference type="PANTHER" id="PTHR10796">
    <property type="entry name" value="PATCHED-RELATED"/>
    <property type="match status" value="1"/>
</dbReference>
<keyword evidence="2" id="KW-1185">Reference proteome</keyword>
<sequence length="203" mass="22529">MCCGRRPGAAGSGGRLGWRMLRQVVRRGLRWFCYRLGLCVSRHPVFFLTVPAVLTIASGFGALHRFQPEGDLERLVAPSHSLAKIERSLAGSLFPLDLSKSQLYSDLHAPGRFGRLILLSPPGDNILLRAEGILQTHRAVLEMKVNYRGYNYSFSHLCVLRNQDKRCVLDDILSVLEDLRRAAVSNKTSAGGQVNYPNAKLKG</sequence>
<dbReference type="OMA" id="LRYPITH"/>
<proteinExistence type="predicted"/>
<evidence type="ECO:0000313" key="2">
    <source>
        <dbReference type="Proteomes" id="UP000002279"/>
    </source>
</evidence>
<accession>A0A6I8NJA8</accession>
<dbReference type="InParanoid" id="A0A6I8NJA8"/>
<dbReference type="Proteomes" id="UP000002279">
    <property type="component" value="Unplaced"/>
</dbReference>
<protein>
    <recommendedName>
        <fullName evidence="3">Patched domain containing 4</fullName>
    </recommendedName>
</protein>
<reference evidence="1" key="1">
    <citation type="submission" date="2025-08" db="UniProtKB">
        <authorList>
            <consortium name="Ensembl"/>
        </authorList>
    </citation>
    <scope>IDENTIFICATION</scope>
    <source>
        <strain evidence="1">Glennie</strain>
    </source>
</reference>
<dbReference type="Ensembl" id="ENSOANT00000060216.1">
    <property type="protein sequence ID" value="ENSOANP00000041171.1"/>
    <property type="gene ID" value="ENSOANG00000039315.1"/>
</dbReference>
<dbReference type="Bgee" id="ENSOANG00000039315">
    <property type="expression patterns" value="Expressed in cerebellum"/>
</dbReference>
<evidence type="ECO:0000313" key="1">
    <source>
        <dbReference type="Ensembl" id="ENSOANP00000041171.1"/>
    </source>
</evidence>
<dbReference type="AlphaFoldDB" id="A0A6I8NJA8"/>
<evidence type="ECO:0008006" key="3">
    <source>
        <dbReference type="Google" id="ProtNLM"/>
    </source>
</evidence>
<organism evidence="1 2">
    <name type="scientific">Ornithorhynchus anatinus</name>
    <name type="common">Duckbill platypus</name>
    <dbReference type="NCBI Taxonomy" id="9258"/>
    <lineage>
        <taxon>Eukaryota</taxon>
        <taxon>Metazoa</taxon>
        <taxon>Chordata</taxon>
        <taxon>Craniata</taxon>
        <taxon>Vertebrata</taxon>
        <taxon>Euteleostomi</taxon>
        <taxon>Mammalia</taxon>
        <taxon>Monotremata</taxon>
        <taxon>Ornithorhynchidae</taxon>
        <taxon>Ornithorhynchus</taxon>
    </lineage>
</organism>
<dbReference type="InterPro" id="IPR051697">
    <property type="entry name" value="Patched_domain-protein"/>
</dbReference>
<reference evidence="1" key="2">
    <citation type="submission" date="2025-09" db="UniProtKB">
        <authorList>
            <consortium name="Ensembl"/>
        </authorList>
    </citation>
    <scope>IDENTIFICATION</scope>
    <source>
        <strain evidence="1">Glennie</strain>
    </source>
</reference>
<name>A0A6I8NJA8_ORNAN</name>
<dbReference type="PANTHER" id="PTHR10796:SF15">
    <property type="entry name" value="PATCHED DOMAIN-CONTAINING PROTEIN 4"/>
    <property type="match status" value="1"/>
</dbReference>
<dbReference type="GeneTree" id="ENSGT00940000156827"/>